<dbReference type="AlphaFoldDB" id="A0AAV9X2K6"/>
<dbReference type="InterPro" id="IPR011600">
    <property type="entry name" value="Pept_C14_caspase"/>
</dbReference>
<dbReference type="GO" id="GO:0004197">
    <property type="term" value="F:cysteine-type endopeptidase activity"/>
    <property type="evidence" value="ECO:0007669"/>
    <property type="project" value="InterPro"/>
</dbReference>
<accession>A0AAV9X2K6</accession>
<proteinExistence type="inferred from homology"/>
<feature type="domain" description="Peptidase C14 caspase" evidence="2">
    <location>
        <begin position="34"/>
        <end position="294"/>
    </location>
</feature>
<evidence type="ECO:0000313" key="4">
    <source>
        <dbReference type="Proteomes" id="UP001365542"/>
    </source>
</evidence>
<evidence type="ECO:0000256" key="1">
    <source>
        <dbReference type="ARBA" id="ARBA00009005"/>
    </source>
</evidence>
<dbReference type="Pfam" id="PF00656">
    <property type="entry name" value="Peptidase_C14"/>
    <property type="match status" value="1"/>
</dbReference>
<name>A0AAV9X2K6_9PEZI</name>
<dbReference type="PANTHER" id="PTHR48104:SF30">
    <property type="entry name" value="METACASPASE-1"/>
    <property type="match status" value="1"/>
</dbReference>
<evidence type="ECO:0000313" key="3">
    <source>
        <dbReference type="EMBL" id="KAK6533670.1"/>
    </source>
</evidence>
<keyword evidence="4" id="KW-1185">Reference proteome</keyword>
<reference evidence="3 4" key="1">
    <citation type="submission" date="2019-10" db="EMBL/GenBank/DDBJ databases">
        <authorList>
            <person name="Palmer J.M."/>
        </authorList>
    </citation>
    <scope>NUCLEOTIDE SEQUENCE [LARGE SCALE GENOMIC DNA]</scope>
    <source>
        <strain evidence="3 4">TWF694</strain>
    </source>
</reference>
<sequence>MNESQSTAAWTRWAVLIGVGMNVDATQDDLVDFSVKGAVADIEAAEAYLKTENDIKITKLTVEKSNETGRASSSVNGLPTIDNVRVILKNIIDKCSNGNGEGKQIYIHFSGHGTQLEDDMALVLYDPGPCGETYLRSAELACALNGMIQQKMQVTVVLDCCFSGGVQRTGQLRATTVRFKETTRNYDSHANYTNPFAEFDLNETLDGTRDGTLQLEHFLDTKKYTTITACSPYDTASEIELAGGKRRGALSYFLYQALDMLGKRGTKITYSTLYHQLQSRFHAHFPQQSPMIYGNTELCFFQNVVGGLGTHLVTVSYGKESEKLILHAGDAHGVCENDEYEAYPYYASEVLGSSKPRPLKLRVTKTENLISELLIPDTSQQKLFRMIPNWKAKPLTSFYPKIIRISLMPSVCDSDQNQLSENLHSHRFLKISKDATSPVRGDFIVTMNENAYEVRDGASRIVPGMIVRTRVDFDALGSLGNMLGHLATFKVLESMENRRPDAGFHESFSLKATQGLGLDGWFNLRGGEKWKFTITNLGDNPIYVAIFNFTYNWEIRNLIKGKGMHLVIPGKGHKDSYRERSITMNVPPGKQETEDIMKFFITNRPTSFSHMKLSPMMSPEAGNNSEQRDNDLVSELLEDFIEEFGNIRQGSEGHWATQSFLIRTQE</sequence>
<comment type="caution">
    <text evidence="3">The sequence shown here is derived from an EMBL/GenBank/DDBJ whole genome shotgun (WGS) entry which is preliminary data.</text>
</comment>
<dbReference type="InterPro" id="IPR050452">
    <property type="entry name" value="Metacaspase"/>
</dbReference>
<dbReference type="GO" id="GO:0005737">
    <property type="term" value="C:cytoplasm"/>
    <property type="evidence" value="ECO:0007669"/>
    <property type="project" value="TreeGrafter"/>
</dbReference>
<comment type="similarity">
    <text evidence="1">Belongs to the peptidase C14B family.</text>
</comment>
<dbReference type="Gene3D" id="3.40.50.1460">
    <property type="match status" value="1"/>
</dbReference>
<organism evidence="3 4">
    <name type="scientific">Orbilia ellipsospora</name>
    <dbReference type="NCBI Taxonomy" id="2528407"/>
    <lineage>
        <taxon>Eukaryota</taxon>
        <taxon>Fungi</taxon>
        <taxon>Dikarya</taxon>
        <taxon>Ascomycota</taxon>
        <taxon>Pezizomycotina</taxon>
        <taxon>Orbiliomycetes</taxon>
        <taxon>Orbiliales</taxon>
        <taxon>Orbiliaceae</taxon>
        <taxon>Orbilia</taxon>
    </lineage>
</organism>
<protein>
    <recommendedName>
        <fullName evidence="2">Peptidase C14 caspase domain-containing protein</fullName>
    </recommendedName>
</protein>
<dbReference type="EMBL" id="JAVHJO010000011">
    <property type="protein sequence ID" value="KAK6533670.1"/>
    <property type="molecule type" value="Genomic_DNA"/>
</dbReference>
<gene>
    <name evidence="3" type="ORF">TWF694_002603</name>
</gene>
<dbReference type="Proteomes" id="UP001365542">
    <property type="component" value="Unassembled WGS sequence"/>
</dbReference>
<dbReference type="GO" id="GO:0006508">
    <property type="term" value="P:proteolysis"/>
    <property type="evidence" value="ECO:0007669"/>
    <property type="project" value="InterPro"/>
</dbReference>
<dbReference type="PANTHER" id="PTHR48104">
    <property type="entry name" value="METACASPASE-4"/>
    <property type="match status" value="1"/>
</dbReference>
<evidence type="ECO:0000259" key="2">
    <source>
        <dbReference type="Pfam" id="PF00656"/>
    </source>
</evidence>